<sequence length="320" mass="35747">MWQQDMGDKMTWTEANARASTLNLAEYDDWRLPTIKELYSLILFTGAKGDGSDPDTYTLFIDTDYFTQPFGDTANTEERIIDAQTWSATEYVGTTMGGDATVFGVNFIDGRIKGYPKYDPPANTASEGTAYFRFVRSNTDYGTNNFVDNGNGTISDQATGLMWQQADDGTARDWEDALAYAQGLDLAGHDDWRLPNAKELQSIVDYTRSPDETEPVMLAIDPLFSTTEIEDPDGKPQYPYFWTGTTHIDSYNPVVYDKAVYIAFGEAQGKMNDVLYDVHGAGAQRSDPKSGNSGDFPDYIGPQGDVRYMLNYVRCVRDIN</sequence>
<name>A0A3S3QFM9_9BACT</name>
<feature type="domain" description="Lcl C-terminal" evidence="1">
    <location>
        <begin position="152"/>
        <end position="265"/>
    </location>
</feature>
<protein>
    <recommendedName>
        <fullName evidence="1">Lcl C-terminal domain-containing protein</fullName>
    </recommendedName>
</protein>
<dbReference type="PANTHER" id="PTHR35812">
    <property type="entry name" value="LIPOPROTEIN"/>
    <property type="match status" value="1"/>
</dbReference>
<dbReference type="EMBL" id="MTKO01000067">
    <property type="protein sequence ID" value="RWX46233.1"/>
    <property type="molecule type" value="Genomic_DNA"/>
</dbReference>
<evidence type="ECO:0000313" key="3">
    <source>
        <dbReference type="Proteomes" id="UP000287853"/>
    </source>
</evidence>
<dbReference type="InterPro" id="IPR011460">
    <property type="entry name" value="Lcl_C"/>
</dbReference>
<accession>A0A3S3QFM9</accession>
<evidence type="ECO:0000259" key="1">
    <source>
        <dbReference type="Pfam" id="PF07603"/>
    </source>
</evidence>
<feature type="domain" description="Lcl C-terminal" evidence="1">
    <location>
        <begin position="1"/>
        <end position="118"/>
    </location>
</feature>
<dbReference type="PANTHER" id="PTHR35812:SF1">
    <property type="entry name" value="LIPOPROTEIN"/>
    <property type="match status" value="1"/>
</dbReference>
<keyword evidence="3" id="KW-1185">Reference proteome</keyword>
<proteinExistence type="predicted"/>
<reference evidence="2 3" key="1">
    <citation type="submission" date="2017-01" db="EMBL/GenBank/DDBJ databases">
        <title>The cable genome- insights into the physiology and evolution of filamentous bacteria capable of sulfide oxidation via long distance electron transfer.</title>
        <authorList>
            <person name="Schreiber L."/>
            <person name="Bjerg J.T."/>
            <person name="Boggild A."/>
            <person name="Van De Vossenberg J."/>
            <person name="Meysman F."/>
            <person name="Nielsen L.P."/>
            <person name="Schramm A."/>
            <person name="Kjeldsen K.U."/>
        </authorList>
    </citation>
    <scope>NUCLEOTIDE SEQUENCE [LARGE SCALE GENOMIC DNA]</scope>
    <source>
        <strain evidence="2">MCF</strain>
    </source>
</reference>
<dbReference type="Pfam" id="PF07603">
    <property type="entry name" value="Lcl_C"/>
    <property type="match status" value="2"/>
</dbReference>
<evidence type="ECO:0000313" key="2">
    <source>
        <dbReference type="EMBL" id="RWX46233.1"/>
    </source>
</evidence>
<organism evidence="2 3">
    <name type="scientific">Candidatus Electrothrix aarhusensis</name>
    <dbReference type="NCBI Taxonomy" id="1859131"/>
    <lineage>
        <taxon>Bacteria</taxon>
        <taxon>Pseudomonadati</taxon>
        <taxon>Thermodesulfobacteriota</taxon>
        <taxon>Desulfobulbia</taxon>
        <taxon>Desulfobulbales</taxon>
        <taxon>Desulfobulbaceae</taxon>
        <taxon>Candidatus Electrothrix</taxon>
    </lineage>
</organism>
<comment type="caution">
    <text evidence="2">The sequence shown here is derived from an EMBL/GenBank/DDBJ whole genome shotgun (WGS) entry which is preliminary data.</text>
</comment>
<dbReference type="AlphaFoldDB" id="A0A3S3QFM9"/>
<gene>
    <name evidence="2" type="ORF">H206_00799</name>
</gene>
<dbReference type="Proteomes" id="UP000287853">
    <property type="component" value="Unassembled WGS sequence"/>
</dbReference>